<name>A0AA41QGD4_9MICO</name>
<accession>A0AA41QGD4</accession>
<feature type="transmembrane region" description="Helical" evidence="1">
    <location>
        <begin position="61"/>
        <end position="78"/>
    </location>
</feature>
<keyword evidence="1" id="KW-0812">Transmembrane</keyword>
<dbReference type="Proteomes" id="UP001165405">
    <property type="component" value="Unassembled WGS sequence"/>
</dbReference>
<feature type="transmembrane region" description="Helical" evidence="1">
    <location>
        <begin position="90"/>
        <end position="113"/>
    </location>
</feature>
<keyword evidence="3" id="KW-1185">Reference proteome</keyword>
<reference evidence="2" key="1">
    <citation type="submission" date="2022-01" db="EMBL/GenBank/DDBJ databases">
        <title>Antribacter sp. nov., isolated from Guizhou of China.</title>
        <authorList>
            <person name="Chengliang C."/>
            <person name="Ya Z."/>
        </authorList>
    </citation>
    <scope>NUCLEOTIDE SEQUENCE</scope>
    <source>
        <strain evidence="2">KLBMP 9083</strain>
    </source>
</reference>
<protein>
    <submittedName>
        <fullName evidence="2">Uncharacterized protein</fullName>
    </submittedName>
</protein>
<evidence type="ECO:0000313" key="3">
    <source>
        <dbReference type="Proteomes" id="UP001165405"/>
    </source>
</evidence>
<dbReference type="AlphaFoldDB" id="A0AA41QGD4"/>
<sequence length="182" mass="18929">MSVPSYPRSPIMMVLGVVLVAAGVLLFVGGLVAVVGTFASAVSDSASASFADSSGRLMQQTLVLFGGILVLTAGRVFVRGARRRGLRDRFGRLVMLAALALVGIGLATLVTGWESVVAGMEDVFAGRAPIDSITEDDMFSDIGTILLPTAGWMLAGAVLDLIGRRLADEPDPLITVSMTADF</sequence>
<feature type="transmembrane region" description="Helical" evidence="1">
    <location>
        <begin position="142"/>
        <end position="162"/>
    </location>
</feature>
<keyword evidence="1" id="KW-0472">Membrane</keyword>
<keyword evidence="1" id="KW-1133">Transmembrane helix</keyword>
<organism evidence="2 3">
    <name type="scientific">Antribacter soli</name>
    <dbReference type="NCBI Taxonomy" id="2910976"/>
    <lineage>
        <taxon>Bacteria</taxon>
        <taxon>Bacillati</taxon>
        <taxon>Actinomycetota</taxon>
        <taxon>Actinomycetes</taxon>
        <taxon>Micrococcales</taxon>
        <taxon>Promicromonosporaceae</taxon>
        <taxon>Antribacter</taxon>
    </lineage>
</organism>
<comment type="caution">
    <text evidence="2">The sequence shown here is derived from an EMBL/GenBank/DDBJ whole genome shotgun (WGS) entry which is preliminary data.</text>
</comment>
<proteinExistence type="predicted"/>
<evidence type="ECO:0000313" key="2">
    <source>
        <dbReference type="EMBL" id="MCF4122270.1"/>
    </source>
</evidence>
<gene>
    <name evidence="2" type="ORF">L1785_14915</name>
</gene>
<evidence type="ECO:0000256" key="1">
    <source>
        <dbReference type="SAM" id="Phobius"/>
    </source>
</evidence>
<dbReference type="EMBL" id="JAKGSG010000040">
    <property type="protein sequence ID" value="MCF4122270.1"/>
    <property type="molecule type" value="Genomic_DNA"/>
</dbReference>